<dbReference type="PANTHER" id="PTHR43464:SF19">
    <property type="entry name" value="UBIQUINONE BIOSYNTHESIS O-METHYLTRANSFERASE, MITOCHONDRIAL"/>
    <property type="match status" value="1"/>
</dbReference>
<dbReference type="InterPro" id="IPR041698">
    <property type="entry name" value="Methyltransf_25"/>
</dbReference>
<protein>
    <submittedName>
        <fullName evidence="5">Class I SAM-dependent methyltransferase</fullName>
        <ecNumber evidence="5">2.1.-.-</ecNumber>
    </submittedName>
</protein>
<feature type="domain" description="Methyltransferase" evidence="4">
    <location>
        <begin position="51"/>
        <end position="140"/>
    </location>
</feature>
<dbReference type="RefSeq" id="WP_010265650.1">
    <property type="nucleotide sequence ID" value="NZ_JAVRET010000023.1"/>
</dbReference>
<dbReference type="EC" id="2.1.-.-" evidence="5"/>
<evidence type="ECO:0000313" key="6">
    <source>
        <dbReference type="Proteomes" id="UP001183610"/>
    </source>
</evidence>
<reference evidence="6" key="1">
    <citation type="submission" date="2023-07" db="EMBL/GenBank/DDBJ databases">
        <title>30 novel species of actinomycetes from the DSMZ collection.</title>
        <authorList>
            <person name="Nouioui I."/>
        </authorList>
    </citation>
    <scope>NUCLEOTIDE SEQUENCE [LARGE SCALE GENOMIC DNA]</scope>
    <source>
        <strain evidence="6">DSM 41979</strain>
    </source>
</reference>
<dbReference type="CDD" id="cd02440">
    <property type="entry name" value="AdoMet_MTases"/>
    <property type="match status" value="1"/>
</dbReference>
<keyword evidence="1 5" id="KW-0489">Methyltransferase</keyword>
<dbReference type="SUPFAM" id="SSF53335">
    <property type="entry name" value="S-adenosyl-L-methionine-dependent methyltransferases"/>
    <property type="match status" value="1"/>
</dbReference>
<dbReference type="Gene3D" id="3.40.50.150">
    <property type="entry name" value="Vaccinia Virus protein VP39"/>
    <property type="match status" value="1"/>
</dbReference>
<organism evidence="5 6">
    <name type="scientific">Streptomyces evansiae</name>
    <dbReference type="NCBI Taxonomy" id="3075535"/>
    <lineage>
        <taxon>Bacteria</taxon>
        <taxon>Bacillati</taxon>
        <taxon>Actinomycetota</taxon>
        <taxon>Actinomycetes</taxon>
        <taxon>Kitasatosporales</taxon>
        <taxon>Streptomycetaceae</taxon>
        <taxon>Streptomyces</taxon>
    </lineage>
</organism>
<name>A0ABU2R335_9ACTN</name>
<dbReference type="GO" id="GO:0008168">
    <property type="term" value="F:methyltransferase activity"/>
    <property type="evidence" value="ECO:0007669"/>
    <property type="project" value="UniProtKB-KW"/>
</dbReference>
<gene>
    <name evidence="5" type="ORF">RM698_12310</name>
</gene>
<sequence length="269" mass="28084">MSVPAVSPAVLAFYASTIDESQRLISSADGALELLRTRELLGPLLPSAAKVLDVGGGTGVHARWLGEKGHDVRVVDPVERHVETARAGGIPAEVGDARALSAEDGSYEVVLLLGPLYHLTRAEDRALALAEAFRVVRPGGLVAAAGINRYASLFEHAALAHLDQTRLQESVGRILATGVHDGRGGFTEAYFHTAAGLAEEVTDAGFGGVEVRGVEGPAWGMLKAVERHTGESVTGSPLFESVLAAARMADRHPALAAAGSHLLAWGTRP</sequence>
<evidence type="ECO:0000259" key="4">
    <source>
        <dbReference type="Pfam" id="PF13649"/>
    </source>
</evidence>
<evidence type="ECO:0000256" key="2">
    <source>
        <dbReference type="ARBA" id="ARBA00022679"/>
    </source>
</evidence>
<comment type="caution">
    <text evidence="5">The sequence shown here is derived from an EMBL/GenBank/DDBJ whole genome shotgun (WGS) entry which is preliminary data.</text>
</comment>
<keyword evidence="2 5" id="KW-0808">Transferase</keyword>
<dbReference type="EMBL" id="JAVRET010000023">
    <property type="protein sequence ID" value="MDT0409829.1"/>
    <property type="molecule type" value="Genomic_DNA"/>
</dbReference>
<dbReference type="GO" id="GO:0032259">
    <property type="term" value="P:methylation"/>
    <property type="evidence" value="ECO:0007669"/>
    <property type="project" value="UniProtKB-KW"/>
</dbReference>
<keyword evidence="3" id="KW-0949">S-adenosyl-L-methionine</keyword>
<dbReference type="InterPro" id="IPR029063">
    <property type="entry name" value="SAM-dependent_MTases_sf"/>
</dbReference>
<dbReference type="Proteomes" id="UP001183610">
    <property type="component" value="Unassembled WGS sequence"/>
</dbReference>
<keyword evidence="6" id="KW-1185">Reference proteome</keyword>
<accession>A0ABU2R335</accession>
<evidence type="ECO:0000256" key="1">
    <source>
        <dbReference type="ARBA" id="ARBA00022603"/>
    </source>
</evidence>
<dbReference type="PANTHER" id="PTHR43464">
    <property type="entry name" value="METHYLTRANSFERASE"/>
    <property type="match status" value="1"/>
</dbReference>
<evidence type="ECO:0000313" key="5">
    <source>
        <dbReference type="EMBL" id="MDT0409829.1"/>
    </source>
</evidence>
<evidence type="ECO:0000256" key="3">
    <source>
        <dbReference type="ARBA" id="ARBA00022691"/>
    </source>
</evidence>
<dbReference type="Pfam" id="PF13649">
    <property type="entry name" value="Methyltransf_25"/>
    <property type="match status" value="1"/>
</dbReference>
<proteinExistence type="predicted"/>